<reference evidence="2 3" key="1">
    <citation type="submission" date="2011-08" db="EMBL/GenBank/DDBJ databases">
        <authorList>
            <person name="Liu Z.J."/>
            <person name="Shi F.L."/>
            <person name="Lu J.Q."/>
            <person name="Li M."/>
            <person name="Wang Z.L."/>
        </authorList>
    </citation>
    <scope>NUCLEOTIDE SEQUENCE [LARGE SCALE GENOMIC DNA]</scope>
    <source>
        <strain evidence="2 3">USNM 41457</strain>
    </source>
</reference>
<sequence length="130" mass="14857">MFKRKNRKRISWFLIKNLFMLIFAVVSIPDSKVSLETQFSNISSECLVCSFHIYTVMMNCNCTCKDKCKKFYCLTENQEKTSSNVLEKNTGAFISRIKGSKTDSSFSMPNALGINLSTGLLVKEEKKLKK</sequence>
<evidence type="ECO:0000313" key="3">
    <source>
        <dbReference type="Proteomes" id="UP000003163"/>
    </source>
</evidence>
<keyword evidence="3" id="KW-1185">Reference proteome</keyword>
<proteinExistence type="predicted"/>
<dbReference type="EMBL" id="AFBI03000021">
    <property type="protein sequence ID" value="EJW04219.1"/>
    <property type="molecule type" value="Genomic_DNA"/>
</dbReference>
<feature type="signal peptide" evidence="1">
    <location>
        <begin position="1"/>
        <end position="27"/>
    </location>
</feature>
<dbReference type="HOGENOM" id="CLU_1938119_0_0_1"/>
<reference evidence="3" key="2">
    <citation type="submission" date="2015-07" db="EMBL/GenBank/DDBJ databases">
        <title>Contrasting host-pathogen interactions and genome evolution in two generalist and specialist microsporidian pathogens of mosquitoes.</title>
        <authorList>
            <consortium name="The Broad Institute Genomics Platform"/>
            <consortium name="The Broad Institute Genome Sequencing Center for Infectious Disease"/>
            <person name="Cuomo C.A."/>
            <person name="Sanscrainte N.D."/>
            <person name="Goldberg J.M."/>
            <person name="Heiman D."/>
            <person name="Young S."/>
            <person name="Zeng Q."/>
            <person name="Becnel J.J."/>
            <person name="Birren B.W."/>
        </authorList>
    </citation>
    <scope>NUCLEOTIDE SEQUENCE [LARGE SCALE GENOMIC DNA]</scope>
    <source>
        <strain evidence="3">USNM 41457</strain>
    </source>
</reference>
<comment type="caution">
    <text evidence="2">The sequence shown here is derived from an EMBL/GenBank/DDBJ whole genome shotgun (WGS) entry which is preliminary data.</text>
</comment>
<dbReference type="Proteomes" id="UP000003163">
    <property type="component" value="Unassembled WGS sequence"/>
</dbReference>
<organism evidence="2 3">
    <name type="scientific">Edhazardia aedis (strain USNM 41457)</name>
    <name type="common">Microsporidian parasite</name>
    <dbReference type="NCBI Taxonomy" id="1003232"/>
    <lineage>
        <taxon>Eukaryota</taxon>
        <taxon>Fungi</taxon>
        <taxon>Fungi incertae sedis</taxon>
        <taxon>Microsporidia</taxon>
        <taxon>Edhazardia</taxon>
    </lineage>
</organism>
<name>J9D9N7_EDHAE</name>
<accession>J9D9N7</accession>
<gene>
    <name evidence="2" type="ORF">EDEG_01488</name>
</gene>
<dbReference type="InParanoid" id="J9D9N7"/>
<protein>
    <submittedName>
        <fullName evidence="2">Uncharacterized protein</fullName>
    </submittedName>
</protein>
<dbReference type="AlphaFoldDB" id="J9D9N7"/>
<evidence type="ECO:0000256" key="1">
    <source>
        <dbReference type="SAM" id="SignalP"/>
    </source>
</evidence>
<keyword evidence="1" id="KW-0732">Signal</keyword>
<dbReference type="VEuPathDB" id="MicrosporidiaDB:EDEG_01488"/>
<feature type="chain" id="PRO_5003821465" evidence="1">
    <location>
        <begin position="28"/>
        <end position="130"/>
    </location>
</feature>
<evidence type="ECO:0000313" key="2">
    <source>
        <dbReference type="EMBL" id="EJW04219.1"/>
    </source>
</evidence>